<gene>
    <name evidence="1" type="ORF">OUZ56_019486</name>
</gene>
<protein>
    <recommendedName>
        <fullName evidence="3">Secreted protein</fullName>
    </recommendedName>
</protein>
<keyword evidence="2" id="KW-1185">Reference proteome</keyword>
<evidence type="ECO:0000313" key="2">
    <source>
        <dbReference type="Proteomes" id="UP001234178"/>
    </source>
</evidence>
<proteinExistence type="predicted"/>
<dbReference type="EMBL" id="JAOYFB010000003">
    <property type="protein sequence ID" value="KAK4010340.1"/>
    <property type="molecule type" value="Genomic_DNA"/>
</dbReference>
<organism evidence="1 2">
    <name type="scientific">Daphnia magna</name>
    <dbReference type="NCBI Taxonomy" id="35525"/>
    <lineage>
        <taxon>Eukaryota</taxon>
        <taxon>Metazoa</taxon>
        <taxon>Ecdysozoa</taxon>
        <taxon>Arthropoda</taxon>
        <taxon>Crustacea</taxon>
        <taxon>Branchiopoda</taxon>
        <taxon>Diplostraca</taxon>
        <taxon>Cladocera</taxon>
        <taxon>Anomopoda</taxon>
        <taxon>Daphniidae</taxon>
        <taxon>Daphnia</taxon>
    </lineage>
</organism>
<sequence>MNKLCRKRCLRILKVGVCYLFILFQEHAVPLLCHAFTTEEYWRSREDERNSTILVKNMCTRHANCSHVNRINNLTCILDNLGGGIQNALPKAPLRSPLGFHVRKGWSCYTIHVNQLVCVISYAKLPLQSLKFRAVKYPHHPFIFFCPIFSPLL</sequence>
<dbReference type="Proteomes" id="UP001234178">
    <property type="component" value="Unassembled WGS sequence"/>
</dbReference>
<name>A0ABQ9ZBP8_9CRUS</name>
<comment type="caution">
    <text evidence="1">The sequence shown here is derived from an EMBL/GenBank/DDBJ whole genome shotgun (WGS) entry which is preliminary data.</text>
</comment>
<evidence type="ECO:0000313" key="1">
    <source>
        <dbReference type="EMBL" id="KAK4010340.1"/>
    </source>
</evidence>
<reference evidence="1 2" key="1">
    <citation type="journal article" date="2023" name="Nucleic Acids Res.">
        <title>The hologenome of Daphnia magna reveals possible DNA methylation and microbiome-mediated evolution of the host genome.</title>
        <authorList>
            <person name="Chaturvedi A."/>
            <person name="Li X."/>
            <person name="Dhandapani V."/>
            <person name="Marshall H."/>
            <person name="Kissane S."/>
            <person name="Cuenca-Cambronero M."/>
            <person name="Asole G."/>
            <person name="Calvet F."/>
            <person name="Ruiz-Romero M."/>
            <person name="Marangio P."/>
            <person name="Guigo R."/>
            <person name="Rago D."/>
            <person name="Mirbahai L."/>
            <person name="Eastwood N."/>
            <person name="Colbourne J.K."/>
            <person name="Zhou J."/>
            <person name="Mallon E."/>
            <person name="Orsini L."/>
        </authorList>
    </citation>
    <scope>NUCLEOTIDE SEQUENCE [LARGE SCALE GENOMIC DNA]</scope>
    <source>
        <strain evidence="1">LRV0_1</strain>
    </source>
</reference>
<evidence type="ECO:0008006" key="3">
    <source>
        <dbReference type="Google" id="ProtNLM"/>
    </source>
</evidence>
<accession>A0ABQ9ZBP8</accession>